<comment type="caution">
    <text evidence="1">The sequence shown here is derived from an EMBL/GenBank/DDBJ whole genome shotgun (WGS) entry which is preliminary data.</text>
</comment>
<name>A0A9P6AII6_9AGAM</name>
<evidence type="ECO:0000313" key="1">
    <source>
        <dbReference type="EMBL" id="KAF9505950.1"/>
    </source>
</evidence>
<organism evidence="1 2">
    <name type="scientific">Hydnum rufescens UP504</name>
    <dbReference type="NCBI Taxonomy" id="1448309"/>
    <lineage>
        <taxon>Eukaryota</taxon>
        <taxon>Fungi</taxon>
        <taxon>Dikarya</taxon>
        <taxon>Basidiomycota</taxon>
        <taxon>Agaricomycotina</taxon>
        <taxon>Agaricomycetes</taxon>
        <taxon>Cantharellales</taxon>
        <taxon>Hydnaceae</taxon>
        <taxon>Hydnum</taxon>
    </lineage>
</organism>
<dbReference type="AlphaFoldDB" id="A0A9P6AII6"/>
<reference evidence="1" key="1">
    <citation type="journal article" date="2020" name="Nat. Commun.">
        <title>Large-scale genome sequencing of mycorrhizal fungi provides insights into the early evolution of symbiotic traits.</title>
        <authorList>
            <person name="Miyauchi S."/>
            <person name="Kiss E."/>
            <person name="Kuo A."/>
            <person name="Drula E."/>
            <person name="Kohler A."/>
            <person name="Sanchez-Garcia M."/>
            <person name="Morin E."/>
            <person name="Andreopoulos B."/>
            <person name="Barry K.W."/>
            <person name="Bonito G."/>
            <person name="Buee M."/>
            <person name="Carver A."/>
            <person name="Chen C."/>
            <person name="Cichocki N."/>
            <person name="Clum A."/>
            <person name="Culley D."/>
            <person name="Crous P.W."/>
            <person name="Fauchery L."/>
            <person name="Girlanda M."/>
            <person name="Hayes R.D."/>
            <person name="Keri Z."/>
            <person name="LaButti K."/>
            <person name="Lipzen A."/>
            <person name="Lombard V."/>
            <person name="Magnuson J."/>
            <person name="Maillard F."/>
            <person name="Murat C."/>
            <person name="Nolan M."/>
            <person name="Ohm R.A."/>
            <person name="Pangilinan J."/>
            <person name="Pereira M.F."/>
            <person name="Perotto S."/>
            <person name="Peter M."/>
            <person name="Pfister S."/>
            <person name="Riley R."/>
            <person name="Sitrit Y."/>
            <person name="Stielow J.B."/>
            <person name="Szollosi G."/>
            <person name="Zifcakova L."/>
            <person name="Stursova M."/>
            <person name="Spatafora J.W."/>
            <person name="Tedersoo L."/>
            <person name="Vaario L.M."/>
            <person name="Yamada A."/>
            <person name="Yan M."/>
            <person name="Wang P."/>
            <person name="Xu J."/>
            <person name="Bruns T."/>
            <person name="Baldrian P."/>
            <person name="Vilgalys R."/>
            <person name="Dunand C."/>
            <person name="Henrissat B."/>
            <person name="Grigoriev I.V."/>
            <person name="Hibbett D."/>
            <person name="Nagy L.G."/>
            <person name="Martin F.M."/>
        </authorList>
    </citation>
    <scope>NUCLEOTIDE SEQUENCE</scope>
    <source>
        <strain evidence="1">UP504</strain>
    </source>
</reference>
<dbReference type="Proteomes" id="UP000886523">
    <property type="component" value="Unassembled WGS sequence"/>
</dbReference>
<dbReference type="EMBL" id="MU129130">
    <property type="protein sequence ID" value="KAF9505950.1"/>
    <property type="molecule type" value="Genomic_DNA"/>
</dbReference>
<accession>A0A9P6AII6</accession>
<sequence>MVLLRYGLARECTTNKQGIGTFSCLDPHPMHSIRDSTTQHSQVRGSGTLRNYSRTEVGWEEGGVQKHPE</sequence>
<proteinExistence type="predicted"/>
<keyword evidence="2" id="KW-1185">Reference proteome</keyword>
<gene>
    <name evidence="1" type="ORF">BS47DRAFT_1353404</name>
</gene>
<evidence type="ECO:0000313" key="2">
    <source>
        <dbReference type="Proteomes" id="UP000886523"/>
    </source>
</evidence>
<protein>
    <submittedName>
        <fullName evidence="1">Uncharacterized protein</fullName>
    </submittedName>
</protein>